<feature type="region of interest" description="Disordered" evidence="1">
    <location>
        <begin position="132"/>
        <end position="164"/>
    </location>
</feature>
<evidence type="ECO:0000313" key="2">
    <source>
        <dbReference type="EMBL" id="KAG9191028.1"/>
    </source>
</evidence>
<organism evidence="2 3">
    <name type="scientific">Alternaria panax</name>
    <dbReference type="NCBI Taxonomy" id="48097"/>
    <lineage>
        <taxon>Eukaryota</taxon>
        <taxon>Fungi</taxon>
        <taxon>Dikarya</taxon>
        <taxon>Ascomycota</taxon>
        <taxon>Pezizomycotina</taxon>
        <taxon>Dothideomycetes</taxon>
        <taxon>Pleosporomycetidae</taxon>
        <taxon>Pleosporales</taxon>
        <taxon>Pleosporineae</taxon>
        <taxon>Pleosporaceae</taxon>
        <taxon>Alternaria</taxon>
        <taxon>Alternaria sect. Panax</taxon>
    </lineage>
</organism>
<evidence type="ECO:0000313" key="3">
    <source>
        <dbReference type="Proteomes" id="UP001199106"/>
    </source>
</evidence>
<sequence>MSDTKRDSERVRVVRAENLKKKCRLNRQGCVLIAVLAGGDYNEGGIPGCGSDKALKAAQASLGLSLCKTRNQDKYNQWAAGTATNFFKRTKINITVPSKFASIQSLATAEDVPSQKVEFLAVDITELSPEDLAAYKNQKDKTKGNRPESEKPKRDKEQKDNERA</sequence>
<keyword evidence="3" id="KW-1185">Reference proteome</keyword>
<dbReference type="Gene3D" id="1.10.150.20">
    <property type="entry name" value="5' to 3' exonuclease, C-terminal subdomain"/>
    <property type="match status" value="1"/>
</dbReference>
<name>A0AAD4IAF7_9PLEO</name>
<comment type="caution">
    <text evidence="2">The sequence shown here is derived from an EMBL/GenBank/DDBJ whole genome shotgun (WGS) entry which is preliminary data.</text>
</comment>
<feature type="compositionally biased region" description="Basic and acidic residues" evidence="1">
    <location>
        <begin position="137"/>
        <end position="164"/>
    </location>
</feature>
<evidence type="ECO:0000256" key="1">
    <source>
        <dbReference type="SAM" id="MobiDB-lite"/>
    </source>
</evidence>
<accession>A0AAD4IAF7</accession>
<dbReference type="EMBL" id="JAANER010000004">
    <property type="protein sequence ID" value="KAG9191028.1"/>
    <property type="molecule type" value="Genomic_DNA"/>
</dbReference>
<dbReference type="AlphaFoldDB" id="A0AAD4IAF7"/>
<proteinExistence type="predicted"/>
<gene>
    <name evidence="2" type="ORF">G6011_09116</name>
</gene>
<reference evidence="2" key="1">
    <citation type="submission" date="2021-07" db="EMBL/GenBank/DDBJ databases">
        <title>Genome Resource of American Ginseng Black Spot Pathogen Alternaria panax.</title>
        <authorList>
            <person name="Qiu C."/>
            <person name="Wang W."/>
            <person name="Liu Z."/>
        </authorList>
    </citation>
    <scope>NUCLEOTIDE SEQUENCE</scope>
    <source>
        <strain evidence="2">BNCC115425</strain>
    </source>
</reference>
<protein>
    <submittedName>
        <fullName evidence="2">Uncharacterized protein</fullName>
    </submittedName>
</protein>
<dbReference type="SUPFAM" id="SSF47807">
    <property type="entry name" value="5' to 3' exonuclease, C-terminal subdomain"/>
    <property type="match status" value="1"/>
</dbReference>
<dbReference type="InterPro" id="IPR036279">
    <property type="entry name" value="5-3_exonuclease_C_sf"/>
</dbReference>
<dbReference type="Proteomes" id="UP001199106">
    <property type="component" value="Unassembled WGS sequence"/>
</dbReference>